<proteinExistence type="predicted"/>
<dbReference type="Gene3D" id="3.40.470.10">
    <property type="entry name" value="Uracil-DNA glycosylase-like domain"/>
    <property type="match status" value="1"/>
</dbReference>
<reference evidence="3" key="1">
    <citation type="journal article" date="2019" name="Int. J. Syst. Evol. Microbiol.">
        <title>The Global Catalogue of Microorganisms (GCM) 10K type strain sequencing project: providing services to taxonomists for standard genome sequencing and annotation.</title>
        <authorList>
            <consortium name="The Broad Institute Genomics Platform"/>
            <consortium name="The Broad Institute Genome Sequencing Center for Infectious Disease"/>
            <person name="Wu L."/>
            <person name="Ma J."/>
        </authorList>
    </citation>
    <scope>NUCLEOTIDE SEQUENCE [LARGE SCALE GENOMIC DNA]</scope>
    <source>
        <strain evidence="3">NCAIM B.02333</strain>
    </source>
</reference>
<dbReference type="Proteomes" id="UP001595685">
    <property type="component" value="Unassembled WGS sequence"/>
</dbReference>
<dbReference type="Pfam" id="PF03167">
    <property type="entry name" value="UDG"/>
    <property type="match status" value="1"/>
</dbReference>
<gene>
    <name evidence="2" type="ORF">ACFOLH_09740</name>
</gene>
<organism evidence="2 3">
    <name type="scientific">Aquipuribacter hungaricus</name>
    <dbReference type="NCBI Taxonomy" id="545624"/>
    <lineage>
        <taxon>Bacteria</taxon>
        <taxon>Bacillati</taxon>
        <taxon>Actinomycetota</taxon>
        <taxon>Actinomycetes</taxon>
        <taxon>Micrococcales</taxon>
        <taxon>Intrasporangiaceae</taxon>
        <taxon>Aquipuribacter</taxon>
    </lineage>
</organism>
<accession>A0ABV7WJ97</accession>
<evidence type="ECO:0000259" key="1">
    <source>
        <dbReference type="Pfam" id="PF03167"/>
    </source>
</evidence>
<evidence type="ECO:0000313" key="2">
    <source>
        <dbReference type="EMBL" id="MFC3688621.1"/>
    </source>
</evidence>
<evidence type="ECO:0000313" key="3">
    <source>
        <dbReference type="Proteomes" id="UP001595685"/>
    </source>
</evidence>
<name>A0ABV7WJ97_9MICO</name>
<sequence>MAVRNRRALEAGRLLAEGSPALERARARLHEPHVAPLTDLVGQVRARTGEHVPDVDPGGGGVRARVLLLRQDPFCSARDGARLVSPYADDATSAGVLRACEAAGLPDGDVLLWNVVPWWVHDPDRVPPGRRTRARPAEARRAAPWLRALLDLLPRLDTVVLLGRDAQAEWGVATGGTEGVTAGPDGATPGGTLRVLRCPSPSPMSLHGRDAAGRSHRELVSQAFAAAAAPPGAPEGAPGGPGV</sequence>
<dbReference type="InterPro" id="IPR005122">
    <property type="entry name" value="Uracil-DNA_glycosylase-like"/>
</dbReference>
<comment type="caution">
    <text evidence="2">The sequence shown here is derived from an EMBL/GenBank/DDBJ whole genome shotgun (WGS) entry which is preliminary data.</text>
</comment>
<dbReference type="SUPFAM" id="SSF52141">
    <property type="entry name" value="Uracil-DNA glycosylase-like"/>
    <property type="match status" value="1"/>
</dbReference>
<protein>
    <submittedName>
        <fullName evidence="2">Uracil-DNA glycosylase family protein</fullName>
    </submittedName>
</protein>
<feature type="domain" description="Uracil-DNA glycosylase-like" evidence="1">
    <location>
        <begin position="61"/>
        <end position="210"/>
    </location>
</feature>
<dbReference type="InterPro" id="IPR036895">
    <property type="entry name" value="Uracil-DNA_glycosylase-like_sf"/>
</dbReference>
<keyword evidence="3" id="KW-1185">Reference proteome</keyword>
<dbReference type="EMBL" id="JBHRWW010000005">
    <property type="protein sequence ID" value="MFC3688621.1"/>
    <property type="molecule type" value="Genomic_DNA"/>
</dbReference>
<dbReference type="RefSeq" id="WP_340291005.1">
    <property type="nucleotide sequence ID" value="NZ_JBBEOI010000027.1"/>
</dbReference>